<gene>
    <name evidence="2" type="ORF">SEMRO_1456_G274260.1</name>
</gene>
<dbReference type="SUPFAM" id="SSF52047">
    <property type="entry name" value="RNI-like"/>
    <property type="match status" value="1"/>
</dbReference>
<feature type="region of interest" description="Disordered" evidence="1">
    <location>
        <begin position="1"/>
        <end position="51"/>
    </location>
</feature>
<dbReference type="AlphaFoldDB" id="A0A9N8EM84"/>
<evidence type="ECO:0000313" key="2">
    <source>
        <dbReference type="EMBL" id="CAB9523791.1"/>
    </source>
</evidence>
<organism evidence="2 3">
    <name type="scientific">Seminavis robusta</name>
    <dbReference type="NCBI Taxonomy" id="568900"/>
    <lineage>
        <taxon>Eukaryota</taxon>
        <taxon>Sar</taxon>
        <taxon>Stramenopiles</taxon>
        <taxon>Ochrophyta</taxon>
        <taxon>Bacillariophyta</taxon>
        <taxon>Bacillariophyceae</taxon>
        <taxon>Bacillariophycidae</taxon>
        <taxon>Naviculales</taxon>
        <taxon>Naviculaceae</taxon>
        <taxon>Seminavis</taxon>
    </lineage>
</organism>
<dbReference type="EMBL" id="CAICTM010001454">
    <property type="protein sequence ID" value="CAB9523791.1"/>
    <property type="molecule type" value="Genomic_DNA"/>
</dbReference>
<evidence type="ECO:0000313" key="3">
    <source>
        <dbReference type="Proteomes" id="UP001153069"/>
    </source>
</evidence>
<feature type="compositionally biased region" description="Low complexity" evidence="1">
    <location>
        <begin position="17"/>
        <end position="28"/>
    </location>
</feature>
<dbReference type="Gene3D" id="3.80.10.10">
    <property type="entry name" value="Ribonuclease Inhibitor"/>
    <property type="match status" value="1"/>
</dbReference>
<proteinExistence type="predicted"/>
<protein>
    <recommendedName>
        <fullName evidence="4">RNI-like protein</fullName>
    </recommendedName>
</protein>
<dbReference type="Proteomes" id="UP001153069">
    <property type="component" value="Unassembled WGS sequence"/>
</dbReference>
<sequence length="420" mass="46329">MGVGSSVARQEHDQQGNPDATNTTTPTSHNDDDTNTTTTTTRHKEKRTGSMNLRSYSKLSNITEKMVETHRYTQRLVVTCPGCEPHWQDDHPEVVMLLAQLGQLPALEELVLNCVGLLEVAFPISLLTVILEACSNLQSLQLDDVACCVSSGHPNDEVLALARAISKQATTGSLREFRFYGGISNIHDPNNTDLLDPLWKALANLQSVNLEAVEDGLLGGIAPSTLQCLAQSTTLEKLHLRGFVLNDTCLKHLGLGLNSSSTVLTDLSLDLLAGGSLQLAQALGATTTLQRLHLTLTYSWTNTAFLKALAKALSHNRGSLLAIKIGTCAVFDDSTAAAFVEMLQHHNHVLQELQLGRYRGIWKPHLEYYLKLNQQKRGYFHSNFTRLTKHQWIEDGLIPVRDDLEGIFYFLQMNPILLSG</sequence>
<accession>A0A9N8EM84</accession>
<evidence type="ECO:0000256" key="1">
    <source>
        <dbReference type="SAM" id="MobiDB-lite"/>
    </source>
</evidence>
<dbReference type="InterPro" id="IPR032675">
    <property type="entry name" value="LRR_dom_sf"/>
</dbReference>
<comment type="caution">
    <text evidence="2">The sequence shown here is derived from an EMBL/GenBank/DDBJ whole genome shotgun (WGS) entry which is preliminary data.</text>
</comment>
<reference evidence="2" key="1">
    <citation type="submission" date="2020-06" db="EMBL/GenBank/DDBJ databases">
        <authorList>
            <consortium name="Plant Systems Biology data submission"/>
        </authorList>
    </citation>
    <scope>NUCLEOTIDE SEQUENCE</scope>
    <source>
        <strain evidence="2">D6</strain>
    </source>
</reference>
<evidence type="ECO:0008006" key="4">
    <source>
        <dbReference type="Google" id="ProtNLM"/>
    </source>
</evidence>
<name>A0A9N8EM84_9STRA</name>
<keyword evidence="3" id="KW-1185">Reference proteome</keyword>